<dbReference type="EMBL" id="SHKI01000002">
    <property type="protein sequence ID" value="RZT68350.1"/>
    <property type="molecule type" value="Genomic_DNA"/>
</dbReference>
<feature type="region of interest" description="Disordered" evidence="1">
    <location>
        <begin position="120"/>
        <end position="170"/>
    </location>
</feature>
<name>A0A4Q7U5S2_9MICO</name>
<gene>
    <name evidence="2" type="ORF">EV139_0073</name>
</gene>
<comment type="caution">
    <text evidence="2">The sequence shown here is derived from an EMBL/GenBank/DDBJ whole genome shotgun (WGS) entry which is preliminary data.</text>
</comment>
<dbReference type="AlphaFoldDB" id="A0A4Q7U5S2"/>
<feature type="compositionally biased region" description="Basic and acidic residues" evidence="1">
    <location>
        <begin position="120"/>
        <end position="144"/>
    </location>
</feature>
<dbReference type="RefSeq" id="WP_237462949.1">
    <property type="nucleotide sequence ID" value="NZ_QYAG01000004.1"/>
</dbReference>
<sequence>MNTEAHLPEGTEAARARLHSALAAAMNTERTPAPEATVPEVERSMLAVHRDPSLIARDQAEHDTPEADAAEPETPAAEAATEAKRRTQVRWVRPTELAMQGGARATGWGLDLRADLAQRLRDARTERPQDRTERRAERSERASRLPDLSIAGRRRNARRQELARSGMGLR</sequence>
<accession>A0A4Q7U5S2</accession>
<proteinExistence type="predicted"/>
<protein>
    <submittedName>
        <fullName evidence="2">Uncharacterized protein</fullName>
    </submittedName>
</protein>
<evidence type="ECO:0000256" key="1">
    <source>
        <dbReference type="SAM" id="MobiDB-lite"/>
    </source>
</evidence>
<keyword evidence="3" id="KW-1185">Reference proteome</keyword>
<dbReference type="Proteomes" id="UP000291832">
    <property type="component" value="Unassembled WGS sequence"/>
</dbReference>
<organism evidence="2 3">
    <name type="scientific">Leucobacter luti</name>
    <dbReference type="NCBI Taxonomy" id="340320"/>
    <lineage>
        <taxon>Bacteria</taxon>
        <taxon>Bacillati</taxon>
        <taxon>Actinomycetota</taxon>
        <taxon>Actinomycetes</taxon>
        <taxon>Micrococcales</taxon>
        <taxon>Microbacteriaceae</taxon>
        <taxon>Leucobacter</taxon>
    </lineage>
</organism>
<evidence type="ECO:0000313" key="3">
    <source>
        <dbReference type="Proteomes" id="UP000291832"/>
    </source>
</evidence>
<feature type="region of interest" description="Disordered" evidence="1">
    <location>
        <begin position="60"/>
        <end position="88"/>
    </location>
</feature>
<reference evidence="2 3" key="1">
    <citation type="journal article" date="2015" name="Stand. Genomic Sci.">
        <title>Genomic Encyclopedia of Bacterial and Archaeal Type Strains, Phase III: the genomes of soil and plant-associated and newly described type strains.</title>
        <authorList>
            <person name="Whitman W.B."/>
            <person name="Woyke T."/>
            <person name="Klenk H.P."/>
            <person name="Zhou Y."/>
            <person name="Lilburn T.G."/>
            <person name="Beck B.J."/>
            <person name="De Vos P."/>
            <person name="Vandamme P."/>
            <person name="Eisen J.A."/>
            <person name="Garrity G."/>
            <person name="Hugenholtz P."/>
            <person name="Kyrpides N.C."/>
        </authorList>
    </citation>
    <scope>NUCLEOTIDE SEQUENCE [LARGE SCALE GENOMIC DNA]</scope>
    <source>
        <strain evidence="2 3">RF6</strain>
    </source>
</reference>
<evidence type="ECO:0000313" key="2">
    <source>
        <dbReference type="EMBL" id="RZT68350.1"/>
    </source>
</evidence>